<reference evidence="1 2" key="1">
    <citation type="submission" date="2019-08" db="EMBL/GenBank/DDBJ databases">
        <title>Whole genome of Aphis craccivora.</title>
        <authorList>
            <person name="Voronova N.V."/>
            <person name="Shulinski R.S."/>
            <person name="Bandarenka Y.V."/>
            <person name="Zhorov D.G."/>
            <person name="Warner D."/>
        </authorList>
    </citation>
    <scope>NUCLEOTIDE SEQUENCE [LARGE SCALE GENOMIC DNA]</scope>
    <source>
        <strain evidence="1">180601</strain>
        <tissue evidence="1">Whole Body</tissue>
    </source>
</reference>
<gene>
    <name evidence="1" type="ORF">FWK35_00035090</name>
</gene>
<evidence type="ECO:0008006" key="3">
    <source>
        <dbReference type="Google" id="ProtNLM"/>
    </source>
</evidence>
<dbReference type="AlphaFoldDB" id="A0A6G0VRL3"/>
<keyword evidence="2" id="KW-1185">Reference proteome</keyword>
<sequence length="65" mass="7260">TNGSPLRNQIINDCGNVFNIILEKFAIISLKPCPRALNIDFEKSVINASKNILGNQIKIQGCFYH</sequence>
<evidence type="ECO:0000313" key="2">
    <source>
        <dbReference type="Proteomes" id="UP000478052"/>
    </source>
</evidence>
<evidence type="ECO:0000313" key="1">
    <source>
        <dbReference type="EMBL" id="KAF0706870.1"/>
    </source>
</evidence>
<dbReference type="EMBL" id="VUJU01012748">
    <property type="protein sequence ID" value="KAF0706870.1"/>
    <property type="molecule type" value="Genomic_DNA"/>
</dbReference>
<organism evidence="1 2">
    <name type="scientific">Aphis craccivora</name>
    <name type="common">Cowpea aphid</name>
    <dbReference type="NCBI Taxonomy" id="307492"/>
    <lineage>
        <taxon>Eukaryota</taxon>
        <taxon>Metazoa</taxon>
        <taxon>Ecdysozoa</taxon>
        <taxon>Arthropoda</taxon>
        <taxon>Hexapoda</taxon>
        <taxon>Insecta</taxon>
        <taxon>Pterygota</taxon>
        <taxon>Neoptera</taxon>
        <taxon>Paraneoptera</taxon>
        <taxon>Hemiptera</taxon>
        <taxon>Sternorrhyncha</taxon>
        <taxon>Aphidomorpha</taxon>
        <taxon>Aphidoidea</taxon>
        <taxon>Aphididae</taxon>
        <taxon>Aphidini</taxon>
        <taxon>Aphis</taxon>
        <taxon>Aphis</taxon>
    </lineage>
</organism>
<dbReference type="Proteomes" id="UP000478052">
    <property type="component" value="Unassembled WGS sequence"/>
</dbReference>
<name>A0A6G0VRL3_APHCR</name>
<proteinExistence type="predicted"/>
<comment type="caution">
    <text evidence="1">The sequence shown here is derived from an EMBL/GenBank/DDBJ whole genome shotgun (WGS) entry which is preliminary data.</text>
</comment>
<feature type="non-terminal residue" evidence="1">
    <location>
        <position position="1"/>
    </location>
</feature>
<protein>
    <recommendedName>
        <fullName evidence="3">MULE domain-containing protein</fullName>
    </recommendedName>
</protein>
<accession>A0A6G0VRL3</accession>